<proteinExistence type="predicted"/>
<sequence length="255" mass="27238">MAHQAQGRDAQGSLMAVHELVFSTTPRRRRTADEALDAAAAAGGGAGGVVSAVTVRAVSEYLAEGREWASAAEQSIDECIALVTALSQRALQATGPDQGQPKKSKKAKLPGAVALPPPHLSRRPAPRELVAAKVASHELWILGTVTLVDPQNGIYEVEDVDEGEGNGSKRKHIVRSEDVLTLPTVAEAQVTHYQQGLRVMAMYPETTSFYPATIAASGLYYGGESFCAVKFDDDEDETGTLPVRETPVRFITLRS</sequence>
<dbReference type="CDD" id="cd20393">
    <property type="entry name" value="Tudor_SGF29_rpt1"/>
    <property type="match status" value="1"/>
</dbReference>
<dbReference type="CDD" id="cd20394">
    <property type="entry name" value="Tudor_SGF29_rpt2"/>
    <property type="match status" value="1"/>
</dbReference>
<evidence type="ECO:0000256" key="2">
    <source>
        <dbReference type="ARBA" id="ARBA00023015"/>
    </source>
</evidence>
<comment type="subcellular location">
    <subcellularLocation>
        <location evidence="1">Nucleus</location>
    </subcellularLocation>
</comment>
<dbReference type="InterPro" id="IPR047287">
    <property type="entry name" value="Tudor_SGF29_rpt2"/>
</dbReference>
<dbReference type="InterPro" id="IPR037802">
    <property type="entry name" value="SGF29"/>
</dbReference>
<evidence type="ECO:0000256" key="1">
    <source>
        <dbReference type="ARBA" id="ARBA00004123"/>
    </source>
</evidence>
<feature type="region of interest" description="Disordered" evidence="5">
    <location>
        <begin position="92"/>
        <end position="122"/>
    </location>
</feature>
<gene>
    <name evidence="7" type="ORF">RMAR1173_LOCUS5353</name>
</gene>
<evidence type="ECO:0000256" key="5">
    <source>
        <dbReference type="SAM" id="MobiDB-lite"/>
    </source>
</evidence>
<reference evidence="7" key="1">
    <citation type="submission" date="2021-01" db="EMBL/GenBank/DDBJ databases">
        <authorList>
            <person name="Corre E."/>
            <person name="Pelletier E."/>
            <person name="Niang G."/>
            <person name="Scheremetjew M."/>
            <person name="Finn R."/>
            <person name="Kale V."/>
            <person name="Holt S."/>
            <person name="Cochrane G."/>
            <person name="Meng A."/>
            <person name="Brown T."/>
            <person name="Cohen L."/>
        </authorList>
    </citation>
    <scope>NUCLEOTIDE SEQUENCE</scope>
    <source>
        <strain evidence="7">CCMP1243</strain>
    </source>
</reference>
<dbReference type="EMBL" id="HBHJ01008272">
    <property type="protein sequence ID" value="CAD9673335.1"/>
    <property type="molecule type" value="Transcribed_RNA"/>
</dbReference>
<accession>A0A7S2RJZ6</accession>
<dbReference type="GO" id="GO:0005634">
    <property type="term" value="C:nucleus"/>
    <property type="evidence" value="ECO:0007669"/>
    <property type="project" value="UniProtKB-SubCell"/>
</dbReference>
<name>A0A7S2RJZ6_9STRA</name>
<dbReference type="Pfam" id="PF07039">
    <property type="entry name" value="SGF29_Tudor"/>
    <property type="match status" value="1"/>
</dbReference>
<dbReference type="PANTHER" id="PTHR21539">
    <property type="entry name" value="SAGA-ASSOCIATED FACTOR 29"/>
    <property type="match status" value="1"/>
</dbReference>
<protein>
    <recommendedName>
        <fullName evidence="6">SGF29 C-terminal domain-containing protein</fullName>
    </recommendedName>
</protein>
<dbReference type="AlphaFoldDB" id="A0A7S2RJZ6"/>
<dbReference type="PANTHER" id="PTHR21539:SF0">
    <property type="entry name" value="SAGA-ASSOCIATED FACTOR 29"/>
    <property type="match status" value="1"/>
</dbReference>
<keyword evidence="3" id="KW-0804">Transcription</keyword>
<organism evidence="7">
    <name type="scientific">Rhizochromulina marina</name>
    <dbReference type="NCBI Taxonomy" id="1034831"/>
    <lineage>
        <taxon>Eukaryota</taxon>
        <taxon>Sar</taxon>
        <taxon>Stramenopiles</taxon>
        <taxon>Ochrophyta</taxon>
        <taxon>Dictyochophyceae</taxon>
        <taxon>Rhizochromulinales</taxon>
        <taxon>Rhizochromulina</taxon>
    </lineage>
</organism>
<dbReference type="GO" id="GO:0000124">
    <property type="term" value="C:SAGA complex"/>
    <property type="evidence" value="ECO:0007669"/>
    <property type="project" value="InterPro"/>
</dbReference>
<dbReference type="InterPro" id="IPR047288">
    <property type="entry name" value="Tudor_SGF29_rpt1"/>
</dbReference>
<feature type="domain" description="SGF29 C-terminal" evidence="6">
    <location>
        <begin position="120"/>
        <end position="255"/>
    </location>
</feature>
<evidence type="ECO:0000256" key="3">
    <source>
        <dbReference type="ARBA" id="ARBA00023163"/>
    </source>
</evidence>
<dbReference type="PROSITE" id="PS51518">
    <property type="entry name" value="SGF29_C"/>
    <property type="match status" value="1"/>
</dbReference>
<keyword evidence="2" id="KW-0805">Transcription regulation</keyword>
<evidence type="ECO:0000313" key="7">
    <source>
        <dbReference type="EMBL" id="CAD9673335.1"/>
    </source>
</evidence>
<dbReference type="Gene3D" id="2.30.30.140">
    <property type="match status" value="2"/>
</dbReference>
<evidence type="ECO:0000256" key="4">
    <source>
        <dbReference type="ARBA" id="ARBA00023242"/>
    </source>
</evidence>
<dbReference type="InterPro" id="IPR010750">
    <property type="entry name" value="SGF29_tudor-like_dom"/>
</dbReference>
<evidence type="ECO:0000259" key="6">
    <source>
        <dbReference type="PROSITE" id="PS51518"/>
    </source>
</evidence>
<keyword evidence="4" id="KW-0539">Nucleus</keyword>